<reference evidence="2 3" key="1">
    <citation type="journal article" date="2010" name="Stand. Genomic Sci.">
        <title>Complete genome sequence of Conexibacter woesei type strain (ID131577).</title>
        <authorList>
            <person name="Pukall R."/>
            <person name="Lapidus A."/>
            <person name="Glavina Del Rio T."/>
            <person name="Copeland A."/>
            <person name="Tice H."/>
            <person name="Cheng J.-F."/>
            <person name="Lucas S."/>
            <person name="Chen F."/>
            <person name="Nolan M."/>
            <person name="Bruce D."/>
            <person name="Goodwin L."/>
            <person name="Pitluck S."/>
            <person name="Mavromatis K."/>
            <person name="Ivanova N."/>
            <person name="Ovchinnikova G."/>
            <person name="Pati A."/>
            <person name="Chen A."/>
            <person name="Palaniappan K."/>
            <person name="Land M."/>
            <person name="Hauser L."/>
            <person name="Chang Y.-J."/>
            <person name="Jeffries C.D."/>
            <person name="Chain P."/>
            <person name="Meincke L."/>
            <person name="Sims D."/>
            <person name="Brettin T."/>
            <person name="Detter J.C."/>
            <person name="Rohde M."/>
            <person name="Goeker M."/>
            <person name="Bristow J."/>
            <person name="Eisen J.A."/>
            <person name="Markowitz V."/>
            <person name="Kyrpides N.C."/>
            <person name="Klenk H.-P."/>
            <person name="Hugenholtz P."/>
        </authorList>
    </citation>
    <scope>NUCLEOTIDE SEQUENCE [LARGE SCALE GENOMIC DNA]</scope>
    <source>
        <strain evidence="3">DSM 14684 / CIP 108061 / JCM 11494 / NBRC 100937 / ID131577</strain>
    </source>
</reference>
<dbReference type="InterPro" id="IPR036390">
    <property type="entry name" value="WH_DNA-bd_sf"/>
</dbReference>
<gene>
    <name evidence="2" type="ordered locus">Cwoe_1714</name>
</gene>
<dbReference type="Proteomes" id="UP000008229">
    <property type="component" value="Chromosome"/>
</dbReference>
<proteinExistence type="predicted"/>
<dbReference type="HOGENOM" id="CLU_083287_4_2_11"/>
<dbReference type="PANTHER" id="PTHR33164">
    <property type="entry name" value="TRANSCRIPTIONAL REGULATOR, MARR FAMILY"/>
    <property type="match status" value="1"/>
</dbReference>
<accession>D3F165</accession>
<dbReference type="RefSeq" id="WP_012933192.1">
    <property type="nucleotide sequence ID" value="NC_013739.1"/>
</dbReference>
<dbReference type="Gene3D" id="1.10.10.10">
    <property type="entry name" value="Winged helix-like DNA-binding domain superfamily/Winged helix DNA-binding domain"/>
    <property type="match status" value="1"/>
</dbReference>
<dbReference type="InterPro" id="IPR000835">
    <property type="entry name" value="HTH_MarR-typ"/>
</dbReference>
<dbReference type="AlphaFoldDB" id="D3F165"/>
<organism evidence="2 3">
    <name type="scientific">Conexibacter woesei (strain DSM 14684 / CCUG 47730 / CIP 108061 / JCM 11494 / NBRC 100937 / ID131577)</name>
    <dbReference type="NCBI Taxonomy" id="469383"/>
    <lineage>
        <taxon>Bacteria</taxon>
        <taxon>Bacillati</taxon>
        <taxon>Actinomycetota</taxon>
        <taxon>Thermoleophilia</taxon>
        <taxon>Solirubrobacterales</taxon>
        <taxon>Conexibacteraceae</taxon>
        <taxon>Conexibacter</taxon>
    </lineage>
</organism>
<dbReference type="Pfam" id="PF12802">
    <property type="entry name" value="MarR_2"/>
    <property type="match status" value="1"/>
</dbReference>
<dbReference type="PRINTS" id="PR00598">
    <property type="entry name" value="HTHMARR"/>
</dbReference>
<dbReference type="PANTHER" id="PTHR33164:SF89">
    <property type="entry name" value="MARR FAMILY REGULATORY PROTEIN"/>
    <property type="match status" value="1"/>
</dbReference>
<protein>
    <submittedName>
        <fullName evidence="2">Transcriptional regulator, MarR family</fullName>
    </submittedName>
</protein>
<dbReference type="GO" id="GO:0003700">
    <property type="term" value="F:DNA-binding transcription factor activity"/>
    <property type="evidence" value="ECO:0007669"/>
    <property type="project" value="InterPro"/>
</dbReference>
<dbReference type="PROSITE" id="PS50995">
    <property type="entry name" value="HTH_MARR_2"/>
    <property type="match status" value="1"/>
</dbReference>
<dbReference type="SMART" id="SM00347">
    <property type="entry name" value="HTH_MARR"/>
    <property type="match status" value="1"/>
</dbReference>
<reference evidence="3" key="2">
    <citation type="submission" date="2010-01" db="EMBL/GenBank/DDBJ databases">
        <title>The complete genome of Conexibacter woesei DSM 14684.</title>
        <authorList>
            <consortium name="US DOE Joint Genome Institute (JGI-PGF)"/>
            <person name="Lucas S."/>
            <person name="Copeland A."/>
            <person name="Lapidus A."/>
            <person name="Glavina del Rio T."/>
            <person name="Dalin E."/>
            <person name="Tice H."/>
            <person name="Bruce D."/>
            <person name="Goodwin L."/>
            <person name="Pitluck S."/>
            <person name="Kyrpides N."/>
            <person name="Mavromatis K."/>
            <person name="Ivanova N."/>
            <person name="Mikhailova N."/>
            <person name="Chertkov O."/>
            <person name="Brettin T."/>
            <person name="Detter J.C."/>
            <person name="Han C."/>
            <person name="Larimer F."/>
            <person name="Land M."/>
            <person name="Hauser L."/>
            <person name="Markowitz V."/>
            <person name="Cheng J.-F."/>
            <person name="Hugenholtz P."/>
            <person name="Woyke T."/>
            <person name="Wu D."/>
            <person name="Pukall R."/>
            <person name="Steenblock K."/>
            <person name="Schneider S."/>
            <person name="Klenk H.-P."/>
            <person name="Eisen J.A."/>
        </authorList>
    </citation>
    <scope>NUCLEOTIDE SEQUENCE [LARGE SCALE GENOMIC DNA]</scope>
    <source>
        <strain evidence="3">DSM 14684 / CIP 108061 / JCM 11494 / NBRC 100937 / ID131577</strain>
    </source>
</reference>
<sequence>MSPHSPDAMRGVTFVLSQLGFHVSQRFAEQIEPLGLIPPHVGILQLVQREPGQSQQALARKLGIAPNRLVGLIDELEARGLLRRERVPSDRRVSALHLTPDGERIVTEIRRAGAEHEAEITAALNDRERATLAALLRRVADEQGLAPGIHPGLRKLR</sequence>
<feature type="domain" description="HTH marR-type" evidence="1">
    <location>
        <begin position="9"/>
        <end position="141"/>
    </location>
</feature>
<dbReference type="STRING" id="469383.Cwoe_1714"/>
<dbReference type="GO" id="GO:0006950">
    <property type="term" value="P:response to stress"/>
    <property type="evidence" value="ECO:0007669"/>
    <property type="project" value="TreeGrafter"/>
</dbReference>
<dbReference type="InterPro" id="IPR036388">
    <property type="entry name" value="WH-like_DNA-bd_sf"/>
</dbReference>
<dbReference type="eggNOG" id="COG1846">
    <property type="taxonomic scope" value="Bacteria"/>
</dbReference>
<evidence type="ECO:0000313" key="3">
    <source>
        <dbReference type="Proteomes" id="UP000008229"/>
    </source>
</evidence>
<dbReference type="SUPFAM" id="SSF46785">
    <property type="entry name" value="Winged helix' DNA-binding domain"/>
    <property type="match status" value="1"/>
</dbReference>
<dbReference type="KEGG" id="cwo:Cwoe_1714"/>
<evidence type="ECO:0000259" key="1">
    <source>
        <dbReference type="PROSITE" id="PS50995"/>
    </source>
</evidence>
<dbReference type="InterPro" id="IPR039422">
    <property type="entry name" value="MarR/SlyA-like"/>
</dbReference>
<dbReference type="EMBL" id="CP001854">
    <property type="protein sequence ID" value="ADB50141.1"/>
    <property type="molecule type" value="Genomic_DNA"/>
</dbReference>
<dbReference type="OrthoDB" id="4462574at2"/>
<evidence type="ECO:0000313" key="2">
    <source>
        <dbReference type="EMBL" id="ADB50141.1"/>
    </source>
</evidence>
<name>D3F165_CONWI</name>
<keyword evidence="3" id="KW-1185">Reference proteome</keyword>